<reference evidence="1 3" key="1">
    <citation type="journal article" date="2013" name="Genome Biol.">
        <title>Draft genome of the mountain pine beetle, Dendroctonus ponderosae Hopkins, a major forest pest.</title>
        <authorList>
            <person name="Keeling C.I."/>
            <person name="Yuen M.M."/>
            <person name="Liao N.Y."/>
            <person name="Docking T.R."/>
            <person name="Chan S.K."/>
            <person name="Taylor G.A."/>
            <person name="Palmquist D.L."/>
            <person name="Jackman S.D."/>
            <person name="Nguyen A."/>
            <person name="Li M."/>
            <person name="Henderson H."/>
            <person name="Janes J.K."/>
            <person name="Zhao Y."/>
            <person name="Pandoh P."/>
            <person name="Moore R."/>
            <person name="Sperling F.A."/>
            <person name="Huber D.P."/>
            <person name="Birol I."/>
            <person name="Jones S.J."/>
            <person name="Bohlmann J."/>
        </authorList>
    </citation>
    <scope>NUCLEOTIDE SEQUENCE</scope>
</reference>
<dbReference type="AlphaFoldDB" id="N6TTQ7"/>
<dbReference type="EMBL" id="KB632159">
    <property type="protein sequence ID" value="ERL89233.1"/>
    <property type="molecule type" value="Genomic_DNA"/>
</dbReference>
<feature type="non-terminal residue" evidence="1">
    <location>
        <position position="1"/>
    </location>
</feature>
<dbReference type="Proteomes" id="UP000030742">
    <property type="component" value="Unassembled WGS sequence"/>
</dbReference>
<name>N6TTQ7_DENPD</name>
<dbReference type="OMA" id="MKANAYY"/>
<dbReference type="HOGENOM" id="CLU_2225885_0_0_1"/>
<dbReference type="EMBL" id="KB741253">
    <property type="protein sequence ID" value="ENN71771.1"/>
    <property type="molecule type" value="Genomic_DNA"/>
</dbReference>
<protein>
    <submittedName>
        <fullName evidence="1">Uncharacterized protein</fullName>
    </submittedName>
</protein>
<evidence type="ECO:0000313" key="1">
    <source>
        <dbReference type="EMBL" id="ENN71771.1"/>
    </source>
</evidence>
<gene>
    <name evidence="2" type="ORF">D910_06607</name>
    <name evidence="1" type="ORF">YQE_11506</name>
</gene>
<accession>N6TTQ7</accession>
<evidence type="ECO:0000313" key="2">
    <source>
        <dbReference type="EMBL" id="ERL89233.1"/>
    </source>
</evidence>
<proteinExistence type="predicted"/>
<sequence>MANLNVPKCVLFTPAHEERSEESSSAVIKNTKFYEVITTCQEMQVQEQHENRLKDLRSELEYLKQTAWQYEGVEKSPLGMKANAYYKRTFHWYSGRRINPSTHYQN</sequence>
<organism evidence="1">
    <name type="scientific">Dendroctonus ponderosae</name>
    <name type="common">Mountain pine beetle</name>
    <dbReference type="NCBI Taxonomy" id="77166"/>
    <lineage>
        <taxon>Eukaryota</taxon>
        <taxon>Metazoa</taxon>
        <taxon>Ecdysozoa</taxon>
        <taxon>Arthropoda</taxon>
        <taxon>Hexapoda</taxon>
        <taxon>Insecta</taxon>
        <taxon>Pterygota</taxon>
        <taxon>Neoptera</taxon>
        <taxon>Endopterygota</taxon>
        <taxon>Coleoptera</taxon>
        <taxon>Polyphaga</taxon>
        <taxon>Cucujiformia</taxon>
        <taxon>Curculionidae</taxon>
        <taxon>Scolytinae</taxon>
        <taxon>Dendroctonus</taxon>
    </lineage>
</organism>
<evidence type="ECO:0000313" key="3">
    <source>
        <dbReference type="Proteomes" id="UP000030742"/>
    </source>
</evidence>